<name>D8SIY1_SELML</name>
<dbReference type="InParanoid" id="D8SIY1"/>
<dbReference type="SUPFAM" id="SSF52266">
    <property type="entry name" value="SGNH hydrolase"/>
    <property type="match status" value="1"/>
</dbReference>
<evidence type="ECO:0000256" key="1">
    <source>
        <dbReference type="ARBA" id="ARBA00008668"/>
    </source>
</evidence>
<dbReference type="InterPro" id="IPR001087">
    <property type="entry name" value="GDSL"/>
</dbReference>
<dbReference type="Gramene" id="EFJ15701">
    <property type="protein sequence ID" value="EFJ15701"/>
    <property type="gene ID" value="SELMODRAFT_118141"/>
</dbReference>
<feature type="chain" id="PRO_5003122762" evidence="3">
    <location>
        <begin position="21"/>
        <end position="355"/>
    </location>
</feature>
<dbReference type="AlphaFoldDB" id="D8SIY1"/>
<organism evidence="5">
    <name type="scientific">Selaginella moellendorffii</name>
    <name type="common">Spikemoss</name>
    <dbReference type="NCBI Taxonomy" id="88036"/>
    <lineage>
        <taxon>Eukaryota</taxon>
        <taxon>Viridiplantae</taxon>
        <taxon>Streptophyta</taxon>
        <taxon>Embryophyta</taxon>
        <taxon>Tracheophyta</taxon>
        <taxon>Lycopodiopsida</taxon>
        <taxon>Selaginellales</taxon>
        <taxon>Selaginellaceae</taxon>
        <taxon>Selaginella</taxon>
    </lineage>
</organism>
<dbReference type="KEGG" id="smo:SELMODRAFT_118141"/>
<dbReference type="OMA" id="CAPAIMA"/>
<dbReference type="FunCoup" id="D8SIY1">
    <property type="interactions" value="72"/>
</dbReference>
<accession>D8SIY1</accession>
<dbReference type="PANTHER" id="PTHR45648:SF166">
    <property type="entry name" value="OS02G0617400 PROTEIN"/>
    <property type="match status" value="1"/>
</dbReference>
<dbReference type="eggNOG" id="ENOG502QQP0">
    <property type="taxonomic scope" value="Eukaryota"/>
</dbReference>
<dbReference type="PANTHER" id="PTHR45648">
    <property type="entry name" value="GDSL LIPASE/ACYLHYDROLASE FAMILY PROTEIN (AFU_ORTHOLOGUE AFUA_4G14700)"/>
    <property type="match status" value="1"/>
</dbReference>
<dbReference type="OrthoDB" id="1600564at2759"/>
<keyword evidence="2" id="KW-0378">Hydrolase</keyword>
<feature type="signal peptide" evidence="3">
    <location>
        <begin position="1"/>
        <end position="20"/>
    </location>
</feature>
<dbReference type="HOGENOM" id="CLU_015101_0_0_1"/>
<dbReference type="EMBL" id="GL377622">
    <property type="protein sequence ID" value="EFJ15701.1"/>
    <property type="molecule type" value="Genomic_DNA"/>
</dbReference>
<dbReference type="CDD" id="cd01837">
    <property type="entry name" value="SGNH_plant_lipase_like"/>
    <property type="match status" value="1"/>
</dbReference>
<dbReference type="Proteomes" id="UP000001514">
    <property type="component" value="Unassembled WGS sequence"/>
</dbReference>
<dbReference type="STRING" id="88036.D8SIY1"/>
<evidence type="ECO:0000256" key="3">
    <source>
        <dbReference type="SAM" id="SignalP"/>
    </source>
</evidence>
<evidence type="ECO:0000313" key="4">
    <source>
        <dbReference type="EMBL" id="EFJ15701.1"/>
    </source>
</evidence>
<dbReference type="GO" id="GO:0016788">
    <property type="term" value="F:hydrolase activity, acting on ester bonds"/>
    <property type="evidence" value="ECO:0007669"/>
    <property type="project" value="InterPro"/>
</dbReference>
<gene>
    <name evidence="4" type="ORF">SELMODRAFT_118141</name>
</gene>
<protein>
    <submittedName>
        <fullName evidence="4">Uncharacterized protein</fullName>
    </submittedName>
</protein>
<dbReference type="InterPro" id="IPR035669">
    <property type="entry name" value="SGNH_plant_lipase-like"/>
</dbReference>
<proteinExistence type="inferred from homology"/>
<evidence type="ECO:0000256" key="2">
    <source>
        <dbReference type="ARBA" id="ARBA00022801"/>
    </source>
</evidence>
<dbReference type="InterPro" id="IPR051058">
    <property type="entry name" value="GDSL_Est/Lipase"/>
</dbReference>
<keyword evidence="3" id="KW-0732">Signal</keyword>
<dbReference type="Gene3D" id="3.40.50.1110">
    <property type="entry name" value="SGNH hydrolase"/>
    <property type="match status" value="1"/>
</dbReference>
<dbReference type="Pfam" id="PF00657">
    <property type="entry name" value="Lipase_GDSL"/>
    <property type="match status" value="1"/>
</dbReference>
<comment type="similarity">
    <text evidence="1">Belongs to the 'GDSL' lipolytic enzyme family.</text>
</comment>
<keyword evidence="5" id="KW-1185">Reference proteome</keyword>
<dbReference type="InterPro" id="IPR036514">
    <property type="entry name" value="SGNH_hydro_sf"/>
</dbReference>
<evidence type="ECO:0000313" key="5">
    <source>
        <dbReference type="Proteomes" id="UP000001514"/>
    </source>
</evidence>
<reference evidence="4 5" key="1">
    <citation type="journal article" date="2011" name="Science">
        <title>The Selaginella genome identifies genetic changes associated with the evolution of vascular plants.</title>
        <authorList>
            <person name="Banks J.A."/>
            <person name="Nishiyama T."/>
            <person name="Hasebe M."/>
            <person name="Bowman J.L."/>
            <person name="Gribskov M."/>
            <person name="dePamphilis C."/>
            <person name="Albert V.A."/>
            <person name="Aono N."/>
            <person name="Aoyama T."/>
            <person name="Ambrose B.A."/>
            <person name="Ashton N.W."/>
            <person name="Axtell M.J."/>
            <person name="Barker E."/>
            <person name="Barker M.S."/>
            <person name="Bennetzen J.L."/>
            <person name="Bonawitz N.D."/>
            <person name="Chapple C."/>
            <person name="Cheng C."/>
            <person name="Correa L.G."/>
            <person name="Dacre M."/>
            <person name="DeBarry J."/>
            <person name="Dreyer I."/>
            <person name="Elias M."/>
            <person name="Engstrom E.M."/>
            <person name="Estelle M."/>
            <person name="Feng L."/>
            <person name="Finet C."/>
            <person name="Floyd S.K."/>
            <person name="Frommer W.B."/>
            <person name="Fujita T."/>
            <person name="Gramzow L."/>
            <person name="Gutensohn M."/>
            <person name="Harholt J."/>
            <person name="Hattori M."/>
            <person name="Heyl A."/>
            <person name="Hirai T."/>
            <person name="Hiwatashi Y."/>
            <person name="Ishikawa M."/>
            <person name="Iwata M."/>
            <person name="Karol K.G."/>
            <person name="Koehler B."/>
            <person name="Kolukisaoglu U."/>
            <person name="Kubo M."/>
            <person name="Kurata T."/>
            <person name="Lalonde S."/>
            <person name="Li K."/>
            <person name="Li Y."/>
            <person name="Litt A."/>
            <person name="Lyons E."/>
            <person name="Manning G."/>
            <person name="Maruyama T."/>
            <person name="Michael T.P."/>
            <person name="Mikami K."/>
            <person name="Miyazaki S."/>
            <person name="Morinaga S."/>
            <person name="Murata T."/>
            <person name="Mueller-Roeber B."/>
            <person name="Nelson D.R."/>
            <person name="Obara M."/>
            <person name="Oguri Y."/>
            <person name="Olmstead R.G."/>
            <person name="Onodera N."/>
            <person name="Petersen B.L."/>
            <person name="Pils B."/>
            <person name="Prigge M."/>
            <person name="Rensing S.A."/>
            <person name="Riano-Pachon D.M."/>
            <person name="Roberts A.W."/>
            <person name="Sato Y."/>
            <person name="Scheller H.V."/>
            <person name="Schulz B."/>
            <person name="Schulz C."/>
            <person name="Shakirov E.V."/>
            <person name="Shibagaki N."/>
            <person name="Shinohara N."/>
            <person name="Shippen D.E."/>
            <person name="Soerensen I."/>
            <person name="Sotooka R."/>
            <person name="Sugimoto N."/>
            <person name="Sugita M."/>
            <person name="Sumikawa N."/>
            <person name="Tanurdzic M."/>
            <person name="Theissen G."/>
            <person name="Ulvskov P."/>
            <person name="Wakazuki S."/>
            <person name="Weng J.K."/>
            <person name="Willats W.W."/>
            <person name="Wipf D."/>
            <person name="Wolf P.G."/>
            <person name="Yang L."/>
            <person name="Zimmer A.D."/>
            <person name="Zhu Q."/>
            <person name="Mitros T."/>
            <person name="Hellsten U."/>
            <person name="Loque D."/>
            <person name="Otillar R."/>
            <person name="Salamov A."/>
            <person name="Schmutz J."/>
            <person name="Shapiro H."/>
            <person name="Lindquist E."/>
            <person name="Lucas S."/>
            <person name="Rokhsar D."/>
            <person name="Grigoriev I.V."/>
        </authorList>
    </citation>
    <scope>NUCLEOTIDE SEQUENCE [LARGE SCALE GENOMIC DNA]</scope>
</reference>
<sequence>MKAAALLLLCFILSFHAAQAQQVAQFIFGDSLVDSGNNDYILSIARANFFPNGIDTQNRVPTGRFCNGLLIADFVSQFLGAQPVLPFLDPSARGRDLLRGSNFASAGAGIVADTGSIFLRRITMPEQIGLFQRYQSQVSSLIGPQATGRLIANSLVSVTVGGNDYINNYLLPGSARRAQLSPFQFNSLLVSTLRDQLQQISNLGARKIVVSNMGPIGCIPSQKSMRPPSGLCLPDLQQYAQHFNSLLRPMLSQLTQQNPGSVFLYSNGYDMLMDIMANGGSYGLSNVRDACCGQGAFNGNAICTGASTLCADRSSFLWWDPYHPTEAVNKIITDRLLDGPPSDISPMNLRQVLSL</sequence>